<evidence type="ECO:0000313" key="8">
    <source>
        <dbReference type="EMBL" id="RVT87665.1"/>
    </source>
</evidence>
<dbReference type="GO" id="GO:0008961">
    <property type="term" value="F:phosphatidylglycerol-prolipoprotein diacylglyceryl transferase activity"/>
    <property type="evidence" value="ECO:0007669"/>
    <property type="project" value="UniProtKB-UniRule"/>
</dbReference>
<dbReference type="PANTHER" id="PTHR30589">
    <property type="entry name" value="PROLIPOPROTEIN DIACYLGLYCERYL TRANSFERASE"/>
    <property type="match status" value="1"/>
</dbReference>
<dbReference type="GO" id="GO:0042158">
    <property type="term" value="P:lipoprotein biosynthetic process"/>
    <property type="evidence" value="ECO:0007669"/>
    <property type="project" value="UniProtKB-UniRule"/>
</dbReference>
<dbReference type="Proteomes" id="UP000288587">
    <property type="component" value="Unassembled WGS sequence"/>
</dbReference>
<feature type="binding site" evidence="7">
    <location>
        <position position="144"/>
    </location>
    <ligand>
        <name>a 1,2-diacyl-sn-glycero-3-phospho-(1'-sn-glycerol)</name>
        <dbReference type="ChEBI" id="CHEBI:64716"/>
    </ligand>
</feature>
<comment type="function">
    <text evidence="7">Catalyzes the transfer of the diacylglyceryl group from phosphatidylglycerol to the sulfhydryl group of the N-terminal cysteine of a prolipoprotein, the first step in the formation of mature lipoproteins.</text>
</comment>
<dbReference type="HAMAP" id="MF_01147">
    <property type="entry name" value="Lgt"/>
    <property type="match status" value="1"/>
</dbReference>
<dbReference type="AlphaFoldDB" id="A0A3S2V3X5"/>
<feature type="transmembrane region" description="Helical" evidence="7">
    <location>
        <begin position="182"/>
        <end position="200"/>
    </location>
</feature>
<comment type="subcellular location">
    <subcellularLocation>
        <location evidence="7">Cell membrane</location>
        <topology evidence="7">Multi-pass membrane protein</topology>
    </subcellularLocation>
</comment>
<dbReference type="PROSITE" id="PS01311">
    <property type="entry name" value="LGT"/>
    <property type="match status" value="1"/>
</dbReference>
<keyword evidence="4 7" id="KW-0812">Transmembrane</keyword>
<dbReference type="UniPathway" id="UPA00664"/>
<evidence type="ECO:0000256" key="2">
    <source>
        <dbReference type="ARBA" id="ARBA00022475"/>
    </source>
</evidence>
<dbReference type="Pfam" id="PF01790">
    <property type="entry name" value="LGT"/>
    <property type="match status" value="1"/>
</dbReference>
<feature type="transmembrane region" description="Helical" evidence="7">
    <location>
        <begin position="20"/>
        <end position="40"/>
    </location>
</feature>
<keyword evidence="9" id="KW-1185">Reference proteome</keyword>
<reference evidence="8 9" key="1">
    <citation type="submission" date="2019-01" db="EMBL/GenBank/DDBJ databases">
        <authorList>
            <person name="Chen W.-M."/>
        </authorList>
    </citation>
    <scope>NUCLEOTIDE SEQUENCE [LARGE SCALE GENOMIC DNA]</scope>
    <source>
        <strain evidence="8 9">CCP-18</strain>
    </source>
</reference>
<accession>A0A3S2V3X5</accession>
<keyword evidence="5 7" id="KW-1133">Transmembrane helix</keyword>
<feature type="transmembrane region" description="Helical" evidence="7">
    <location>
        <begin position="101"/>
        <end position="118"/>
    </location>
</feature>
<comment type="caution">
    <text evidence="8">The sequence shown here is derived from an EMBL/GenBank/DDBJ whole genome shotgun (WGS) entry which is preliminary data.</text>
</comment>
<sequence length="270" mass="30369">MPMWVHPQFDPVALQLGPLSIHWYGLMYLLAFGMFFFLMRRRMALPFAPLPAWTAKDLDDLLFFGVLGVVLGGRLGQVLFYEPLRYLANPLEIFMVWKGGMSFHGGLLGVIVALALWARSRGRRFFDVMDMVAPCVPTGLMVGRIGNFINGELWGRVAPSDLPWAMVFPQVGDGLPRHPSQIYQSLTEGLLLFVLLWWFASKSRARGQVSGMFLIGYGGFRFCTEFFREPDHFDIGLHSLPLSQGQVLCLLMVAAGLAIVAWSRRQGKPE</sequence>
<dbReference type="EC" id="2.5.1.145" evidence="7"/>
<evidence type="ECO:0000256" key="3">
    <source>
        <dbReference type="ARBA" id="ARBA00022679"/>
    </source>
</evidence>
<comment type="similarity">
    <text evidence="1 7">Belongs to the Lgt family.</text>
</comment>
<organism evidence="8 9">
    <name type="scientific">Inhella crocodyli</name>
    <dbReference type="NCBI Taxonomy" id="2499851"/>
    <lineage>
        <taxon>Bacteria</taxon>
        <taxon>Pseudomonadati</taxon>
        <taxon>Pseudomonadota</taxon>
        <taxon>Betaproteobacteria</taxon>
        <taxon>Burkholderiales</taxon>
        <taxon>Sphaerotilaceae</taxon>
        <taxon>Inhella</taxon>
    </lineage>
</organism>
<dbReference type="InterPro" id="IPR001640">
    <property type="entry name" value="Lgt"/>
</dbReference>
<comment type="pathway">
    <text evidence="7">Protein modification; lipoprotein biosynthesis (diacylglyceryl transfer).</text>
</comment>
<dbReference type="GO" id="GO:0005886">
    <property type="term" value="C:plasma membrane"/>
    <property type="evidence" value="ECO:0007669"/>
    <property type="project" value="UniProtKB-SubCell"/>
</dbReference>
<evidence type="ECO:0000256" key="4">
    <source>
        <dbReference type="ARBA" id="ARBA00022692"/>
    </source>
</evidence>
<evidence type="ECO:0000256" key="6">
    <source>
        <dbReference type="ARBA" id="ARBA00023136"/>
    </source>
</evidence>
<proteinExistence type="inferred from homology"/>
<feature type="transmembrane region" description="Helical" evidence="7">
    <location>
        <begin position="61"/>
        <end position="81"/>
    </location>
</feature>
<name>A0A3S2V3X5_9BURK</name>
<dbReference type="EMBL" id="SACM01000001">
    <property type="protein sequence ID" value="RVT87665.1"/>
    <property type="molecule type" value="Genomic_DNA"/>
</dbReference>
<keyword evidence="8" id="KW-0449">Lipoprotein</keyword>
<evidence type="ECO:0000256" key="5">
    <source>
        <dbReference type="ARBA" id="ARBA00022989"/>
    </source>
</evidence>
<evidence type="ECO:0000313" key="9">
    <source>
        <dbReference type="Proteomes" id="UP000288587"/>
    </source>
</evidence>
<dbReference type="OrthoDB" id="871140at2"/>
<evidence type="ECO:0000256" key="1">
    <source>
        <dbReference type="ARBA" id="ARBA00007150"/>
    </source>
</evidence>
<feature type="transmembrane region" description="Helical" evidence="7">
    <location>
        <begin position="245"/>
        <end position="263"/>
    </location>
</feature>
<keyword evidence="6 7" id="KW-0472">Membrane</keyword>
<protein>
    <recommendedName>
        <fullName evidence="7">Phosphatidylglycerol--prolipoprotein diacylglyceryl transferase</fullName>
        <ecNumber evidence="7">2.5.1.145</ecNumber>
    </recommendedName>
</protein>
<keyword evidence="2 7" id="KW-1003">Cell membrane</keyword>
<gene>
    <name evidence="7" type="primary">lgt</name>
    <name evidence="8" type="ORF">EOD73_01140</name>
</gene>
<comment type="catalytic activity">
    <reaction evidence="7">
        <text>L-cysteinyl-[prolipoprotein] + a 1,2-diacyl-sn-glycero-3-phospho-(1'-sn-glycerol) = an S-1,2-diacyl-sn-glyceryl-L-cysteinyl-[prolipoprotein] + sn-glycerol 1-phosphate + H(+)</text>
        <dbReference type="Rhea" id="RHEA:56712"/>
        <dbReference type="Rhea" id="RHEA-COMP:14679"/>
        <dbReference type="Rhea" id="RHEA-COMP:14680"/>
        <dbReference type="ChEBI" id="CHEBI:15378"/>
        <dbReference type="ChEBI" id="CHEBI:29950"/>
        <dbReference type="ChEBI" id="CHEBI:57685"/>
        <dbReference type="ChEBI" id="CHEBI:64716"/>
        <dbReference type="ChEBI" id="CHEBI:140658"/>
        <dbReference type="EC" id="2.5.1.145"/>
    </reaction>
</comment>
<dbReference type="NCBIfam" id="TIGR00544">
    <property type="entry name" value="lgt"/>
    <property type="match status" value="1"/>
</dbReference>
<evidence type="ECO:0000256" key="7">
    <source>
        <dbReference type="HAMAP-Rule" id="MF_01147"/>
    </source>
</evidence>
<keyword evidence="3 7" id="KW-0808">Transferase</keyword>
<dbReference type="PANTHER" id="PTHR30589:SF0">
    <property type="entry name" value="PHOSPHATIDYLGLYCEROL--PROLIPOPROTEIN DIACYLGLYCERYL TRANSFERASE"/>
    <property type="match status" value="1"/>
</dbReference>